<comment type="caution">
    <text evidence="1">The sequence shown here is derived from an EMBL/GenBank/DDBJ whole genome shotgun (WGS) entry which is preliminary data.</text>
</comment>
<protein>
    <submittedName>
        <fullName evidence="1">Uncharacterized protein</fullName>
    </submittedName>
</protein>
<gene>
    <name evidence="1" type="ORF">A4A59_28540</name>
</gene>
<organism evidence="1">
    <name type="scientific">Rhizobium leguminosarum</name>
    <dbReference type="NCBI Taxonomy" id="384"/>
    <lineage>
        <taxon>Bacteria</taxon>
        <taxon>Pseudomonadati</taxon>
        <taxon>Pseudomonadota</taxon>
        <taxon>Alphaproteobacteria</taxon>
        <taxon>Hyphomicrobiales</taxon>
        <taxon>Rhizobiaceae</taxon>
        <taxon>Rhizobium/Agrobacterium group</taxon>
        <taxon>Rhizobium</taxon>
    </lineage>
</organism>
<evidence type="ECO:0000313" key="1">
    <source>
        <dbReference type="EMBL" id="KZA98183.1"/>
    </source>
</evidence>
<dbReference type="RefSeq" id="WP_062943999.1">
    <property type="nucleotide sequence ID" value="NZ_CP171844.1"/>
</dbReference>
<sequence length="254" mass="28458">MRREHLIKHHLVRVRLGDKIDYTIPASATYGKPTEAIEYPEPLPANGDRTPAPKSPINYRGTLVANSNAPRVLTFESSVERNAALILQTNRDIVELLTQQPTCHFTDVYGIRHAHTFDFCARLRNGKRLGIAAKPIMKLIETNLVGTLLRIKQQGMNGLLDDVNFVTETFASDDAAHNAREILLSRRLRNEEEYQAALEVVKGVRGPVRFRALFVGAEVPAHRRTALWCLIDEGLLRPAAPGRIEDTTLMIVPL</sequence>
<accession>A0A154IC74</accession>
<dbReference type="EMBL" id="LVYU01000121">
    <property type="protein sequence ID" value="KZA98183.1"/>
    <property type="molecule type" value="Genomic_DNA"/>
</dbReference>
<reference evidence="1" key="1">
    <citation type="submission" date="2016-03" db="EMBL/GenBank/DDBJ databases">
        <title>Microsymbionts genomes from the relict species Vavilovia formosa.</title>
        <authorList>
            <person name="Chirak E."/>
            <person name="Kimeklis A."/>
            <person name="Kopat V."/>
            <person name="Andronov E."/>
        </authorList>
    </citation>
    <scope>NUCLEOTIDE SEQUENCE [LARGE SCALE GENOMIC DNA]</scope>
    <source>
        <strain evidence="1">Vaf12</strain>
    </source>
</reference>
<name>A0A154IC74_RHILE</name>
<dbReference type="AlphaFoldDB" id="A0A154IC74"/>
<proteinExistence type="predicted"/>